<dbReference type="InterPro" id="IPR002423">
    <property type="entry name" value="Cpn60/GroEL/TCP-1"/>
</dbReference>
<dbReference type="GO" id="GO:0005524">
    <property type="term" value="F:ATP binding"/>
    <property type="evidence" value="ECO:0007669"/>
    <property type="project" value="InterPro"/>
</dbReference>
<feature type="transmembrane region" description="Helical" evidence="9">
    <location>
        <begin position="250"/>
        <end position="270"/>
    </location>
</feature>
<organism evidence="11 13">
    <name type="scientific">Adineta steineri</name>
    <dbReference type="NCBI Taxonomy" id="433720"/>
    <lineage>
        <taxon>Eukaryota</taxon>
        <taxon>Metazoa</taxon>
        <taxon>Spiralia</taxon>
        <taxon>Gnathifera</taxon>
        <taxon>Rotifera</taxon>
        <taxon>Eurotatoria</taxon>
        <taxon>Bdelloidea</taxon>
        <taxon>Adinetida</taxon>
        <taxon>Adinetidae</taxon>
        <taxon>Adineta</taxon>
    </lineage>
</organism>
<dbReference type="OrthoDB" id="10329629at2759"/>
<evidence type="ECO:0000256" key="4">
    <source>
        <dbReference type="ARBA" id="ARBA00022989"/>
    </source>
</evidence>
<evidence type="ECO:0000256" key="7">
    <source>
        <dbReference type="ARBA" id="ARBA00023170"/>
    </source>
</evidence>
<dbReference type="GO" id="GO:0004930">
    <property type="term" value="F:G protein-coupled receptor activity"/>
    <property type="evidence" value="ECO:0007669"/>
    <property type="project" value="UniProtKB-KW"/>
</dbReference>
<keyword evidence="2" id="KW-1003">Cell membrane</keyword>
<dbReference type="SUPFAM" id="SSF81321">
    <property type="entry name" value="Family A G protein-coupled receptor-like"/>
    <property type="match status" value="1"/>
</dbReference>
<feature type="transmembrane region" description="Helical" evidence="9">
    <location>
        <begin position="62"/>
        <end position="82"/>
    </location>
</feature>
<dbReference type="InterPro" id="IPR000276">
    <property type="entry name" value="GPCR_Rhodpsn"/>
</dbReference>
<keyword evidence="8" id="KW-0807">Transducer</keyword>
<feature type="transmembrane region" description="Helical" evidence="9">
    <location>
        <begin position="102"/>
        <end position="122"/>
    </location>
</feature>
<gene>
    <name evidence="12" type="ORF">BJG266_LOCUS6274</name>
    <name evidence="11" type="ORF">QVE165_LOCUS4753</name>
</gene>
<evidence type="ECO:0000256" key="6">
    <source>
        <dbReference type="ARBA" id="ARBA00023136"/>
    </source>
</evidence>
<dbReference type="Pfam" id="PF00001">
    <property type="entry name" value="7tm_1"/>
    <property type="match status" value="1"/>
</dbReference>
<evidence type="ECO:0000256" key="8">
    <source>
        <dbReference type="ARBA" id="ARBA00023224"/>
    </source>
</evidence>
<dbReference type="Gene3D" id="1.10.560.10">
    <property type="entry name" value="GroEL-like equatorial domain"/>
    <property type="match status" value="1"/>
</dbReference>
<dbReference type="GO" id="GO:0043005">
    <property type="term" value="C:neuron projection"/>
    <property type="evidence" value="ECO:0007669"/>
    <property type="project" value="TreeGrafter"/>
</dbReference>
<keyword evidence="5" id="KW-0297">G-protein coupled receptor</keyword>
<accession>A0A813TMK4</accession>
<dbReference type="PANTHER" id="PTHR24229:SF40">
    <property type="entry name" value="ALLATOSTATIN C RECEPTOR 1-RELATED"/>
    <property type="match status" value="1"/>
</dbReference>
<evidence type="ECO:0000256" key="2">
    <source>
        <dbReference type="ARBA" id="ARBA00022475"/>
    </source>
</evidence>
<dbReference type="Pfam" id="PF00118">
    <property type="entry name" value="Cpn60_TCP1"/>
    <property type="match status" value="1"/>
</dbReference>
<dbReference type="Proteomes" id="UP000663832">
    <property type="component" value="Unassembled WGS sequence"/>
</dbReference>
<dbReference type="GO" id="GO:0007218">
    <property type="term" value="P:neuropeptide signaling pathway"/>
    <property type="evidence" value="ECO:0007669"/>
    <property type="project" value="TreeGrafter"/>
</dbReference>
<dbReference type="EMBL" id="CAJNOI010000017">
    <property type="protein sequence ID" value="CAF0821190.1"/>
    <property type="molecule type" value="Genomic_DNA"/>
</dbReference>
<evidence type="ECO:0000256" key="9">
    <source>
        <dbReference type="SAM" id="Phobius"/>
    </source>
</evidence>
<dbReference type="EMBL" id="CAJNOM010000018">
    <property type="protein sequence ID" value="CAF0811271.1"/>
    <property type="molecule type" value="Genomic_DNA"/>
</dbReference>
<evidence type="ECO:0000256" key="3">
    <source>
        <dbReference type="ARBA" id="ARBA00022692"/>
    </source>
</evidence>
<feature type="transmembrane region" description="Helical" evidence="9">
    <location>
        <begin position="186"/>
        <end position="208"/>
    </location>
</feature>
<keyword evidence="3 9" id="KW-0812">Transmembrane</keyword>
<dbReference type="Gene3D" id="1.20.1070.10">
    <property type="entry name" value="Rhodopsin 7-helix transmembrane proteins"/>
    <property type="match status" value="1"/>
</dbReference>
<feature type="transmembrane region" description="Helical" evidence="9">
    <location>
        <begin position="142"/>
        <end position="161"/>
    </location>
</feature>
<dbReference type="GO" id="GO:0042923">
    <property type="term" value="F:neuropeptide binding"/>
    <property type="evidence" value="ECO:0007669"/>
    <property type="project" value="TreeGrafter"/>
</dbReference>
<dbReference type="InterPro" id="IPR017452">
    <property type="entry name" value="GPCR_Rhodpsn_7TM"/>
</dbReference>
<evidence type="ECO:0000313" key="12">
    <source>
        <dbReference type="EMBL" id="CAF0821190.1"/>
    </source>
</evidence>
<name>A0A813TMK4_9BILA</name>
<evidence type="ECO:0000259" key="10">
    <source>
        <dbReference type="PROSITE" id="PS50262"/>
    </source>
</evidence>
<feature type="transmembrane region" description="Helical" evidence="9">
    <location>
        <begin position="29"/>
        <end position="50"/>
    </location>
</feature>
<keyword evidence="4 9" id="KW-1133">Transmembrane helix</keyword>
<dbReference type="GO" id="GO:0005886">
    <property type="term" value="C:plasma membrane"/>
    <property type="evidence" value="ECO:0007669"/>
    <property type="project" value="UniProtKB-SubCell"/>
</dbReference>
<sequence length="378" mass="42124">MSSPNTSTASVDIDAIEAVKYNTILFVEVWSFVTFFLGTVGHILSIYVFTRRSLRSNACSQYFLASAVAGLGVVYINIPLRFLQSVFNIDVFASSDVMCRILNWLLNWIKATPLWIVVLACADRFLRSSSSVTTRGWSSTRVVIPATSIMIFLVGLSYIYLLIYSRGIAGPACIILPGIYRVFNNIFNLIVFVMGPSGSMLTFGLLTIRNIRQTVKRVVPNNIPIQAQPQTQNKPQQGQKATDRQLIQMMLIQCTFFILTSSPNVVYFFYSTAISDGVVSALQAARLNMFMSMANYVALTGYDSAELVANLRATHTAEKSTYGLDMDKGVTADMVDLGIVKSYHLKRQVVSSAAEMVLRIDNITRAPPRQRQRDTRNH</sequence>
<keyword evidence="13" id="KW-1185">Reference proteome</keyword>
<dbReference type="Proteomes" id="UP000663877">
    <property type="component" value="Unassembled WGS sequence"/>
</dbReference>
<proteinExistence type="predicted"/>
<keyword evidence="6 9" id="KW-0472">Membrane</keyword>
<dbReference type="PANTHER" id="PTHR24229">
    <property type="entry name" value="NEUROPEPTIDES RECEPTOR"/>
    <property type="match status" value="1"/>
</dbReference>
<reference evidence="11" key="1">
    <citation type="submission" date="2021-02" db="EMBL/GenBank/DDBJ databases">
        <authorList>
            <person name="Nowell W R."/>
        </authorList>
    </citation>
    <scope>NUCLEOTIDE SEQUENCE</scope>
</reference>
<dbReference type="SUPFAM" id="SSF48592">
    <property type="entry name" value="GroEL equatorial domain-like"/>
    <property type="match status" value="1"/>
</dbReference>
<dbReference type="AlphaFoldDB" id="A0A813TMK4"/>
<evidence type="ECO:0000313" key="13">
    <source>
        <dbReference type="Proteomes" id="UP000663832"/>
    </source>
</evidence>
<dbReference type="PROSITE" id="PS50262">
    <property type="entry name" value="G_PROTEIN_RECEP_F1_2"/>
    <property type="match status" value="1"/>
</dbReference>
<dbReference type="InterPro" id="IPR027413">
    <property type="entry name" value="GROEL-like_equatorial_sf"/>
</dbReference>
<feature type="domain" description="G-protein coupled receptors family 1 profile" evidence="10">
    <location>
        <begin position="41"/>
        <end position="309"/>
    </location>
</feature>
<evidence type="ECO:0000256" key="1">
    <source>
        <dbReference type="ARBA" id="ARBA00004651"/>
    </source>
</evidence>
<keyword evidence="7" id="KW-0675">Receptor</keyword>
<comment type="caution">
    <text evidence="11">The sequence shown here is derived from an EMBL/GenBank/DDBJ whole genome shotgun (WGS) entry which is preliminary data.</text>
</comment>
<evidence type="ECO:0000313" key="11">
    <source>
        <dbReference type="EMBL" id="CAF0811271.1"/>
    </source>
</evidence>
<comment type="subcellular location">
    <subcellularLocation>
        <location evidence="1">Cell membrane</location>
        <topology evidence="1">Multi-pass membrane protein</topology>
    </subcellularLocation>
</comment>
<evidence type="ECO:0000256" key="5">
    <source>
        <dbReference type="ARBA" id="ARBA00023040"/>
    </source>
</evidence>
<protein>
    <recommendedName>
        <fullName evidence="10">G-protein coupled receptors family 1 profile domain-containing protein</fullName>
    </recommendedName>
</protein>